<protein>
    <recommendedName>
        <fullName evidence="7">NTR domain-containing protein</fullName>
    </recommendedName>
</protein>
<keyword evidence="9" id="KW-1185">Reference proteome</keyword>
<dbReference type="InterPro" id="IPR008993">
    <property type="entry name" value="TIMP-like_OB-fold"/>
</dbReference>
<dbReference type="GO" id="GO:0031012">
    <property type="term" value="C:extracellular matrix"/>
    <property type="evidence" value="ECO:0007669"/>
    <property type="project" value="TreeGrafter"/>
</dbReference>
<evidence type="ECO:0000256" key="4">
    <source>
        <dbReference type="PIRSR" id="PIRSR601820-1"/>
    </source>
</evidence>
<dbReference type="GO" id="GO:0002020">
    <property type="term" value="F:protease binding"/>
    <property type="evidence" value="ECO:0007669"/>
    <property type="project" value="TreeGrafter"/>
</dbReference>
<dbReference type="AlphaFoldDB" id="A0A3M6V0S9"/>
<name>A0A3M6V0S9_POCDA</name>
<reference evidence="8 9" key="1">
    <citation type="journal article" date="2018" name="Sci. Rep.">
        <title>Comparative analysis of the Pocillopora damicornis genome highlights role of immune system in coral evolution.</title>
        <authorList>
            <person name="Cunning R."/>
            <person name="Bay R.A."/>
            <person name="Gillette P."/>
            <person name="Baker A.C."/>
            <person name="Traylor-Knowles N."/>
        </authorList>
    </citation>
    <scope>NUCLEOTIDE SEQUENCE [LARGE SCALE GENOMIC DNA]</scope>
    <source>
        <strain evidence="8">RSMAS</strain>
        <tissue evidence="8">Whole animal</tissue>
    </source>
</reference>
<dbReference type="EMBL" id="RCHS01000324">
    <property type="protein sequence ID" value="RMX59497.1"/>
    <property type="molecule type" value="Genomic_DNA"/>
</dbReference>
<feature type="disulfide bond" evidence="5">
    <location>
        <begin position="22"/>
        <end position="114"/>
    </location>
</feature>
<evidence type="ECO:0000256" key="1">
    <source>
        <dbReference type="ARBA" id="ARBA00004613"/>
    </source>
</evidence>
<dbReference type="InterPro" id="IPR001134">
    <property type="entry name" value="Netrin_domain"/>
</dbReference>
<dbReference type="SMART" id="SM00206">
    <property type="entry name" value="NTR"/>
    <property type="match status" value="1"/>
</dbReference>
<evidence type="ECO:0000256" key="2">
    <source>
        <dbReference type="ARBA" id="ARBA00022525"/>
    </source>
</evidence>
<evidence type="ECO:0000313" key="9">
    <source>
        <dbReference type="Proteomes" id="UP000275408"/>
    </source>
</evidence>
<evidence type="ECO:0000256" key="5">
    <source>
        <dbReference type="PIRSR" id="PIRSR601820-3"/>
    </source>
</evidence>
<dbReference type="GO" id="GO:0051045">
    <property type="term" value="P:negative regulation of membrane protein ectodomain proteolysis"/>
    <property type="evidence" value="ECO:0007669"/>
    <property type="project" value="TreeGrafter"/>
</dbReference>
<keyword evidence="4" id="KW-0862">Zinc</keyword>
<keyword evidence="6" id="KW-0732">Signal</keyword>
<evidence type="ECO:0000256" key="3">
    <source>
        <dbReference type="ARBA" id="ARBA00023157"/>
    </source>
</evidence>
<feature type="domain" description="NTR" evidence="7">
    <location>
        <begin position="22"/>
        <end position="165"/>
    </location>
</feature>
<comment type="caution">
    <text evidence="8">The sequence shown here is derived from an EMBL/GenBank/DDBJ whole genome shotgun (WGS) entry which is preliminary data.</text>
</comment>
<dbReference type="GO" id="GO:0046872">
    <property type="term" value="F:metal ion binding"/>
    <property type="evidence" value="ECO:0007669"/>
    <property type="project" value="UniProtKB-KW"/>
</dbReference>
<dbReference type="PANTHER" id="PTHR11844:SF33">
    <property type="entry name" value="TISSUE INHIBITOR OF METALLOPROTEINASE"/>
    <property type="match status" value="1"/>
</dbReference>
<feature type="disulfide bond" evidence="5">
    <location>
        <begin position="24"/>
        <end position="140"/>
    </location>
</feature>
<dbReference type="SUPFAM" id="SSF50242">
    <property type="entry name" value="TIMP-like"/>
    <property type="match status" value="1"/>
</dbReference>
<evidence type="ECO:0000313" key="8">
    <source>
        <dbReference type="EMBL" id="RMX59497.1"/>
    </source>
</evidence>
<organism evidence="8 9">
    <name type="scientific">Pocillopora damicornis</name>
    <name type="common">Cauliflower coral</name>
    <name type="synonym">Millepora damicornis</name>
    <dbReference type="NCBI Taxonomy" id="46731"/>
    <lineage>
        <taxon>Eukaryota</taxon>
        <taxon>Metazoa</taxon>
        <taxon>Cnidaria</taxon>
        <taxon>Anthozoa</taxon>
        <taxon>Hexacorallia</taxon>
        <taxon>Scleractinia</taxon>
        <taxon>Astrocoeniina</taxon>
        <taxon>Pocilloporidae</taxon>
        <taxon>Pocillopora</taxon>
    </lineage>
</organism>
<dbReference type="Pfam" id="PF00965">
    <property type="entry name" value="TIMP"/>
    <property type="match status" value="1"/>
</dbReference>
<feature type="signal peptide" evidence="6">
    <location>
        <begin position="1"/>
        <end position="18"/>
    </location>
</feature>
<dbReference type="Gene3D" id="2.40.50.120">
    <property type="match status" value="1"/>
</dbReference>
<dbReference type="GO" id="GO:0008191">
    <property type="term" value="F:metalloendopeptidase inhibitor activity"/>
    <property type="evidence" value="ECO:0007669"/>
    <property type="project" value="InterPro"/>
</dbReference>
<feature type="chain" id="PRO_5018086778" description="NTR domain-containing protein" evidence="6">
    <location>
        <begin position="19"/>
        <end position="181"/>
    </location>
</feature>
<dbReference type="Proteomes" id="UP000275408">
    <property type="component" value="Unassembled WGS sequence"/>
</dbReference>
<dbReference type="OrthoDB" id="5957227at2759"/>
<keyword evidence="2" id="KW-0964">Secreted</keyword>
<evidence type="ECO:0000259" key="7">
    <source>
        <dbReference type="PROSITE" id="PS50189"/>
    </source>
</evidence>
<feature type="binding site" evidence="4">
    <location>
        <position position="22"/>
    </location>
    <ligand>
        <name>Zn(2+)</name>
        <dbReference type="ChEBI" id="CHEBI:29105"/>
        <note>ligand shared with metalloproteinase partner</note>
    </ligand>
</feature>
<dbReference type="PROSITE" id="PS50189">
    <property type="entry name" value="NTR"/>
    <property type="match status" value="1"/>
</dbReference>
<accession>A0A3M6V0S9</accession>
<dbReference type="PANTHER" id="PTHR11844">
    <property type="entry name" value="METALLOPROTEASE INHIBITOR"/>
    <property type="match status" value="1"/>
</dbReference>
<evidence type="ECO:0000256" key="6">
    <source>
        <dbReference type="SAM" id="SignalP"/>
    </source>
</evidence>
<dbReference type="InterPro" id="IPR001820">
    <property type="entry name" value="TIMP"/>
</dbReference>
<keyword evidence="4" id="KW-0479">Metal-binding</keyword>
<sequence length="181" mass="20615">MSFAISIGFIFCFSFITASQSCMCRFRGLRKDFCAAAIVMKAKVTSNATNALHVQSDNDTFSLYSSSQVYNLKIVEVFKGKEQLNQLAGFTPSIRGESPVYTVELHTPPRFISCSFLLREGQEYLLSGRLDNNKLSSEFCDIRLEWGDITPRQEYGVRVKYAEDCYDGGIRIHNQFQDQWP</sequence>
<dbReference type="GO" id="GO:0005615">
    <property type="term" value="C:extracellular space"/>
    <property type="evidence" value="ECO:0007669"/>
    <property type="project" value="TreeGrafter"/>
</dbReference>
<gene>
    <name evidence="8" type="ORF">pdam_00020467</name>
</gene>
<comment type="subcellular location">
    <subcellularLocation>
        <location evidence="1">Secreted</location>
    </subcellularLocation>
</comment>
<feature type="disulfide bond" evidence="5">
    <location>
        <begin position="34"/>
        <end position="165"/>
    </location>
</feature>
<keyword evidence="3 5" id="KW-1015">Disulfide bond</keyword>
<proteinExistence type="predicted"/>